<gene>
    <name evidence="1" type="ORF">BV22DRAFT_1016844</name>
</gene>
<sequence length="436" mass="49260">MPGSFSLDESDASDEHHQTDTIASSDESLASEDELDSNEQYIPITGFAVSSRKRNADFHELFPSVPEDDYLIEDYGCALQRDILIQGRIYISEHHICFHANIFGWITNLPIPLYEITAVEKKRTSFINAIRITTPQANYTFSSFLSRNTTYDVIATVWRFARPDHSLEVGTEDSQDSSSHNVISTNGSSVPITKEEAPSVASEMINKVTHCACSKSGDHFKEIVLETVFPGTPDKIYNLMSAGGFIESFMRIDQKFTDVQISDWSPITEGSKLLTRNVSYIKPLNNSAGLKQTKCEIHDENVFCDFDDHVVVLTTMRTPDVPSGDIFVVKTRTCLMWASMITTRMIVTTQVDWTGRKFIKGPIERSTIESQKMYHSDLAKAMRLYIQERLSEFIPEKVCDMKIYQVRNRSVACASNRDLIPLVSRSVYFLASRGLC</sequence>
<protein>
    <submittedName>
        <fullName evidence="1">GRAM-domain-containing protein</fullName>
    </submittedName>
</protein>
<dbReference type="EMBL" id="MU266476">
    <property type="protein sequence ID" value="KAH7922690.1"/>
    <property type="molecule type" value="Genomic_DNA"/>
</dbReference>
<dbReference type="Proteomes" id="UP000790709">
    <property type="component" value="Unassembled WGS sequence"/>
</dbReference>
<evidence type="ECO:0000313" key="1">
    <source>
        <dbReference type="EMBL" id="KAH7922690.1"/>
    </source>
</evidence>
<evidence type="ECO:0000313" key="2">
    <source>
        <dbReference type="Proteomes" id="UP000790709"/>
    </source>
</evidence>
<reference evidence="1" key="1">
    <citation type="journal article" date="2021" name="New Phytol.">
        <title>Evolutionary innovations through gain and loss of genes in the ectomycorrhizal Boletales.</title>
        <authorList>
            <person name="Wu G."/>
            <person name="Miyauchi S."/>
            <person name="Morin E."/>
            <person name="Kuo A."/>
            <person name="Drula E."/>
            <person name="Varga T."/>
            <person name="Kohler A."/>
            <person name="Feng B."/>
            <person name="Cao Y."/>
            <person name="Lipzen A."/>
            <person name="Daum C."/>
            <person name="Hundley H."/>
            <person name="Pangilinan J."/>
            <person name="Johnson J."/>
            <person name="Barry K."/>
            <person name="LaButti K."/>
            <person name="Ng V."/>
            <person name="Ahrendt S."/>
            <person name="Min B."/>
            <person name="Choi I.G."/>
            <person name="Park H."/>
            <person name="Plett J.M."/>
            <person name="Magnuson J."/>
            <person name="Spatafora J.W."/>
            <person name="Nagy L.G."/>
            <person name="Henrissat B."/>
            <person name="Grigoriev I.V."/>
            <person name="Yang Z.L."/>
            <person name="Xu J."/>
            <person name="Martin F.M."/>
        </authorList>
    </citation>
    <scope>NUCLEOTIDE SEQUENCE</scope>
    <source>
        <strain evidence="1">KUC20120723A-06</strain>
    </source>
</reference>
<keyword evidence="2" id="KW-1185">Reference proteome</keyword>
<accession>A0ACB8BAH9</accession>
<organism evidence="1 2">
    <name type="scientific">Leucogyrophana mollusca</name>
    <dbReference type="NCBI Taxonomy" id="85980"/>
    <lineage>
        <taxon>Eukaryota</taxon>
        <taxon>Fungi</taxon>
        <taxon>Dikarya</taxon>
        <taxon>Basidiomycota</taxon>
        <taxon>Agaricomycotina</taxon>
        <taxon>Agaricomycetes</taxon>
        <taxon>Agaricomycetidae</taxon>
        <taxon>Boletales</taxon>
        <taxon>Boletales incertae sedis</taxon>
        <taxon>Leucogyrophana</taxon>
    </lineage>
</organism>
<proteinExistence type="predicted"/>
<comment type="caution">
    <text evidence="1">The sequence shown here is derived from an EMBL/GenBank/DDBJ whole genome shotgun (WGS) entry which is preliminary data.</text>
</comment>
<name>A0ACB8BAH9_9AGAM</name>